<evidence type="ECO:0000313" key="2">
    <source>
        <dbReference type="Proteomes" id="UP001732700"/>
    </source>
</evidence>
<dbReference type="EnsemblPlants" id="AVESA.00010b.r2.5AG0854820.1">
    <property type="protein sequence ID" value="AVESA.00010b.r2.5AG0854820.1.CDS"/>
    <property type="gene ID" value="AVESA.00010b.r2.5AG0854820"/>
</dbReference>
<reference evidence="1" key="2">
    <citation type="submission" date="2025-09" db="UniProtKB">
        <authorList>
            <consortium name="EnsemblPlants"/>
        </authorList>
    </citation>
    <scope>IDENTIFICATION</scope>
</reference>
<protein>
    <submittedName>
        <fullName evidence="1">Uncharacterized protein</fullName>
    </submittedName>
</protein>
<evidence type="ECO:0000313" key="1">
    <source>
        <dbReference type="EnsemblPlants" id="AVESA.00010b.r2.5AG0854820.1.CDS"/>
    </source>
</evidence>
<reference evidence="1" key="1">
    <citation type="submission" date="2021-05" db="EMBL/GenBank/DDBJ databases">
        <authorList>
            <person name="Scholz U."/>
            <person name="Mascher M."/>
            <person name="Fiebig A."/>
        </authorList>
    </citation>
    <scope>NUCLEOTIDE SEQUENCE [LARGE SCALE GENOMIC DNA]</scope>
</reference>
<organism evidence="1 2">
    <name type="scientific">Avena sativa</name>
    <name type="common">Oat</name>
    <dbReference type="NCBI Taxonomy" id="4498"/>
    <lineage>
        <taxon>Eukaryota</taxon>
        <taxon>Viridiplantae</taxon>
        <taxon>Streptophyta</taxon>
        <taxon>Embryophyta</taxon>
        <taxon>Tracheophyta</taxon>
        <taxon>Spermatophyta</taxon>
        <taxon>Magnoliopsida</taxon>
        <taxon>Liliopsida</taxon>
        <taxon>Poales</taxon>
        <taxon>Poaceae</taxon>
        <taxon>BOP clade</taxon>
        <taxon>Pooideae</taxon>
        <taxon>Poodae</taxon>
        <taxon>Poeae</taxon>
        <taxon>Poeae Chloroplast Group 1 (Aveneae type)</taxon>
        <taxon>Aveninae</taxon>
        <taxon>Avena</taxon>
    </lineage>
</organism>
<dbReference type="Proteomes" id="UP001732700">
    <property type="component" value="Chromosome 5A"/>
</dbReference>
<sequence>MGASSISSSDTSNPWKKLHYDKGGVAAAAPLARPHPPPPRRTISPSPHLGRVDLHRELKQRTRDCPSTPLREMKQLQWILPCSPSSPPVLPSLRRRRNQSSPSPPPKSMAVELKQGKFAMEASACAGGKKRSELLEAAVDGDVRSFKKLATALDKGRGRLRDTVEGVRTENDEEMMRGLGALHLAAYNGNLDMCRYLVEVLRLDVDALDHRGRTPLIHAIHGEKANTSKYLLDQGANQDKTSHDGFTPLHCAAGSGCYKIVRQLLERGAYPDPVNGCGTPLHIVAAECDDRSMKILLDHNADYNKMVNGMTPLYFAINATSVKCVKLLVEAGGAVANGEYFLTAVRDAPPKSGSSECLMCVLGIGDNWNARNDSEPVDKRKIQELKSKGSKAVGRKDFLSAAEFYSMAMELDPDNATLFSNRSLCWLELGKPLLGLLDALECRKRRPDWPKALYRQSKALMSLKDYMGACEAFLEALKLDPGNAEIEDGLRNALVSLKVSRRSKAD</sequence>
<accession>A0ACD5XUL9</accession>
<proteinExistence type="predicted"/>
<keyword evidence="2" id="KW-1185">Reference proteome</keyword>
<name>A0ACD5XUL9_AVESA</name>